<evidence type="ECO:0000256" key="2">
    <source>
        <dbReference type="ARBA" id="ARBA00001947"/>
    </source>
</evidence>
<dbReference type="Gene3D" id="1.10.390.20">
    <property type="match status" value="1"/>
</dbReference>
<evidence type="ECO:0000313" key="18">
    <source>
        <dbReference type="Proteomes" id="UP000035909"/>
    </source>
</evidence>
<feature type="signal peptide" evidence="14">
    <location>
        <begin position="1"/>
        <end position="26"/>
    </location>
</feature>
<comment type="caution">
    <text evidence="17">The sequence shown here is derived from an EMBL/GenBank/DDBJ whole genome shotgun (WGS) entry which is preliminary data.</text>
</comment>
<feature type="domain" description="Peptidase C-terminal archaeal/bacterial" evidence="15">
    <location>
        <begin position="601"/>
        <end position="673"/>
    </location>
</feature>
<dbReference type="STRING" id="320778.ABT57_16250"/>
<comment type="catalytic activity">
    <reaction evidence="1">
        <text>Digestion of native collagen in the triple helical region at Xaa-|-Gly bonds. With synthetic peptides, a preference is shown for Gly at P3 and P1', Pro and Ala at P2 and P2', and hydroxyproline, Ala or Arg at P3'.</text>
        <dbReference type="EC" id="3.4.24.3"/>
    </reaction>
</comment>
<name>A0A0J1H9G3_9GAMM</name>
<dbReference type="PRINTS" id="PR00931">
    <property type="entry name" value="MICOLLPTASE"/>
</dbReference>
<evidence type="ECO:0000256" key="4">
    <source>
        <dbReference type="ARBA" id="ARBA00012653"/>
    </source>
</evidence>
<keyword evidence="11" id="KW-0482">Metalloprotease</keyword>
<keyword evidence="12" id="KW-0865">Zymogen</keyword>
<dbReference type="InterPro" id="IPR002169">
    <property type="entry name" value="Peptidase_M9A/M9B"/>
</dbReference>
<accession>A0A0J1H9G3</accession>
<feature type="domain" description="Peptidase M9 collagenase N-terminal" evidence="16">
    <location>
        <begin position="39"/>
        <end position="211"/>
    </location>
</feature>
<dbReference type="PANTHER" id="PTHR13062">
    <property type="entry name" value="COLLAGENASE"/>
    <property type="match status" value="1"/>
</dbReference>
<feature type="active site" evidence="13">
    <location>
        <position position="435"/>
    </location>
</feature>
<dbReference type="PANTHER" id="PTHR13062:SF9">
    <property type="entry name" value="MICROBIAL COLLAGENASE"/>
    <property type="match status" value="1"/>
</dbReference>
<evidence type="ECO:0000256" key="14">
    <source>
        <dbReference type="SAM" id="SignalP"/>
    </source>
</evidence>
<evidence type="ECO:0000256" key="12">
    <source>
        <dbReference type="ARBA" id="ARBA00023145"/>
    </source>
</evidence>
<evidence type="ECO:0000256" key="13">
    <source>
        <dbReference type="PIRSR" id="PIRSR602169-1"/>
    </source>
</evidence>
<evidence type="ECO:0000313" key="17">
    <source>
        <dbReference type="EMBL" id="KLV08329.1"/>
    </source>
</evidence>
<comment type="subcellular location">
    <subcellularLocation>
        <location evidence="3">Secreted</location>
    </subcellularLocation>
</comment>
<dbReference type="Gene3D" id="2.60.120.380">
    <property type="match status" value="2"/>
</dbReference>
<dbReference type="GO" id="GO:0004222">
    <property type="term" value="F:metalloendopeptidase activity"/>
    <property type="evidence" value="ECO:0007669"/>
    <property type="project" value="UniProtKB-EC"/>
</dbReference>
<keyword evidence="9" id="KW-0378">Hydrolase</keyword>
<keyword evidence="18" id="KW-1185">Reference proteome</keyword>
<evidence type="ECO:0000256" key="11">
    <source>
        <dbReference type="ARBA" id="ARBA00023049"/>
    </source>
</evidence>
<evidence type="ECO:0000259" key="15">
    <source>
        <dbReference type="Pfam" id="PF04151"/>
    </source>
</evidence>
<keyword evidence="5" id="KW-0964">Secreted</keyword>
<evidence type="ECO:0000256" key="8">
    <source>
        <dbReference type="ARBA" id="ARBA00022729"/>
    </source>
</evidence>
<dbReference type="InterPro" id="IPR013661">
    <property type="entry name" value="Peptidase_M9_N_dom"/>
</dbReference>
<evidence type="ECO:0000259" key="16">
    <source>
        <dbReference type="Pfam" id="PF08453"/>
    </source>
</evidence>
<dbReference type="GO" id="GO:0005576">
    <property type="term" value="C:extracellular region"/>
    <property type="evidence" value="ECO:0007669"/>
    <property type="project" value="UniProtKB-SubCell"/>
</dbReference>
<dbReference type="EC" id="3.4.24.3" evidence="4"/>
<dbReference type="RefSeq" id="WP_047886217.1">
    <property type="nucleotide sequence ID" value="NZ_LDOU01000015.1"/>
</dbReference>
<dbReference type="InterPro" id="IPR007280">
    <property type="entry name" value="Peptidase_C_arc/bac"/>
</dbReference>
<evidence type="ECO:0000256" key="9">
    <source>
        <dbReference type="ARBA" id="ARBA00022801"/>
    </source>
</evidence>
<feature type="chain" id="PRO_5005252285" description="microbial collagenase" evidence="14">
    <location>
        <begin position="27"/>
        <end position="814"/>
    </location>
</feature>
<reference evidence="17 18" key="1">
    <citation type="submission" date="2015-05" db="EMBL/GenBank/DDBJ databases">
        <title>Photobacterium galathea sp. nov.</title>
        <authorList>
            <person name="Machado H."/>
            <person name="Gram L."/>
        </authorList>
    </citation>
    <scope>NUCLEOTIDE SEQUENCE [LARGE SCALE GENOMIC DNA]</scope>
    <source>
        <strain evidence="17 18">DSM 22954</strain>
    </source>
</reference>
<sequence>MKKNLFRHSTLAVLIASGLLAQPVLAAPTCQINKINTAEQPFAVIERADNECRNDWFSAPPDTLNSLFSEATIQQAQQQLHRHVQGYRGEDVQALAIENLGEFIRAAYYVRYQHQRQYGDYSEALDLSLAHTINTFLLSPYAALTGEQQIGALKSMTTMVDNIRQLPLTMANQLPLLDHFTRQTADNLQFVEALNNLFRAMSGHISITTFYDDLAAHPEYLAQLHQFILTNDWALETRADFIVTNAAREMGRLLVTPHADTRQQVLTILEDLLRRYPLGGKSDKMWVGIAEMINYFAPEKAAELGLTNAKRDLEASMMPLRFACDGPAIVRAQAMTEAQAAEVCHILADKEADFHQVAATGNQPVADDLNNTVEVVVFDSNADYVSYSNFLFGNTTNNGGQYLEGNPAEADNQARFIAYRNEYADGYSILNLEHEYVHYLDGRFNLHGDFGDVLRHGHTVWWLEGFAEYMHYKQGYSDAIALGRSLKYSLTEVLATTYDHDVNRIYRWGYLAVRFFMENHPGEVNSLLALSRQGQFRQWADTAKALGKQYNEEFRQWLLTVEDTGSNPDHPGEPEQPGGKDVLALAFNTPITLAGERYSEHLFFIDVPQHTTSMKLAISGDGDADLFVSYNRVAHYYDYDETAFVDGSNELLSLTAEENGFIKPGRYYVSVTGREAFHAVTLTASAEINDPADQGNQQLPQGEDDLTPVVLQADQPQTFKVHTQRYLAVPVSEAGQTVRVWVTPVNATESSSLSDVNLYAAQAHWPTTETHDRASAYSGSQEYLELTADKAGYIHLLMTNQGHTAEVEVYVAVE</sequence>
<keyword evidence="8 14" id="KW-0732">Signal</keyword>
<evidence type="ECO:0000256" key="1">
    <source>
        <dbReference type="ARBA" id="ARBA00000424"/>
    </source>
</evidence>
<dbReference type="GO" id="GO:0006508">
    <property type="term" value="P:proteolysis"/>
    <property type="evidence" value="ECO:0007669"/>
    <property type="project" value="UniProtKB-KW"/>
</dbReference>
<organism evidence="17 18">
    <name type="scientific">Photobacterium ganghwense</name>
    <dbReference type="NCBI Taxonomy" id="320778"/>
    <lineage>
        <taxon>Bacteria</taxon>
        <taxon>Pseudomonadati</taxon>
        <taxon>Pseudomonadota</taxon>
        <taxon>Gammaproteobacteria</taxon>
        <taxon>Vibrionales</taxon>
        <taxon>Vibrionaceae</taxon>
        <taxon>Photobacterium</taxon>
    </lineage>
</organism>
<dbReference type="GO" id="GO:0008270">
    <property type="term" value="F:zinc ion binding"/>
    <property type="evidence" value="ECO:0007669"/>
    <property type="project" value="InterPro"/>
</dbReference>
<dbReference type="Pfam" id="PF04151">
    <property type="entry name" value="PPC"/>
    <property type="match status" value="1"/>
</dbReference>
<keyword evidence="6" id="KW-0645">Protease</keyword>
<dbReference type="Pfam" id="PF01752">
    <property type="entry name" value="Peptidase_M9"/>
    <property type="match status" value="1"/>
</dbReference>
<evidence type="ECO:0000256" key="3">
    <source>
        <dbReference type="ARBA" id="ARBA00004613"/>
    </source>
</evidence>
<dbReference type="AlphaFoldDB" id="A0A0J1H9G3"/>
<dbReference type="Gene3D" id="3.40.30.160">
    <property type="entry name" value="Collagenase ColT, N-terminal domain"/>
    <property type="match status" value="1"/>
</dbReference>
<keyword evidence="10" id="KW-0862">Zinc</keyword>
<gene>
    <name evidence="17" type="ORF">ABT57_16250</name>
</gene>
<evidence type="ECO:0000256" key="5">
    <source>
        <dbReference type="ARBA" id="ARBA00022525"/>
    </source>
</evidence>
<evidence type="ECO:0000256" key="10">
    <source>
        <dbReference type="ARBA" id="ARBA00022833"/>
    </source>
</evidence>
<protein>
    <recommendedName>
        <fullName evidence="4">microbial collagenase</fullName>
        <ecNumber evidence="4">3.4.24.3</ecNumber>
    </recommendedName>
</protein>
<dbReference type="EMBL" id="LDOU01000015">
    <property type="protein sequence ID" value="KLV08329.1"/>
    <property type="molecule type" value="Genomic_DNA"/>
</dbReference>
<dbReference type="Pfam" id="PF08453">
    <property type="entry name" value="Peptidase_M9_N"/>
    <property type="match status" value="1"/>
</dbReference>
<dbReference type="PATRIC" id="fig|320778.3.peg.3530"/>
<comment type="cofactor">
    <cofactor evidence="2">
        <name>Zn(2+)</name>
        <dbReference type="ChEBI" id="CHEBI:29105"/>
    </cofactor>
</comment>
<keyword evidence="7" id="KW-0479">Metal-binding</keyword>
<proteinExistence type="predicted"/>
<evidence type="ECO:0000256" key="6">
    <source>
        <dbReference type="ARBA" id="ARBA00022670"/>
    </source>
</evidence>
<dbReference type="Proteomes" id="UP000035909">
    <property type="component" value="Unassembled WGS sequence"/>
</dbReference>
<evidence type="ECO:0000256" key="7">
    <source>
        <dbReference type="ARBA" id="ARBA00022723"/>
    </source>
</evidence>